<reference evidence="2" key="1">
    <citation type="journal article" date="2019" name="bioRxiv">
        <title>The Genome of the Zebra Mussel, Dreissena polymorpha: A Resource for Invasive Species Research.</title>
        <authorList>
            <person name="McCartney M.A."/>
            <person name="Auch B."/>
            <person name="Kono T."/>
            <person name="Mallez S."/>
            <person name="Zhang Y."/>
            <person name="Obille A."/>
            <person name="Becker A."/>
            <person name="Abrahante J.E."/>
            <person name="Garbe J."/>
            <person name="Badalamenti J.P."/>
            <person name="Herman A."/>
            <person name="Mangelson H."/>
            <person name="Liachko I."/>
            <person name="Sullivan S."/>
            <person name="Sone E.D."/>
            <person name="Koren S."/>
            <person name="Silverstein K.A.T."/>
            <person name="Beckman K.B."/>
            <person name="Gohl D.M."/>
        </authorList>
    </citation>
    <scope>NUCLEOTIDE SEQUENCE</scope>
    <source>
        <strain evidence="2">Duluth1</strain>
        <tissue evidence="2">Whole animal</tissue>
    </source>
</reference>
<dbReference type="AlphaFoldDB" id="A0A9D3Y7F1"/>
<sequence>MNRESPGRTGNDRRGTGNNRDGDGNNWDGTVAPPGPIQTPAELRQRLGECRYSPGIATVYKKTGALPGRHRHFPGLRRGITGVKPGRCRSSAGV</sequence>
<accession>A0A9D3Y7F1</accession>
<evidence type="ECO:0000313" key="2">
    <source>
        <dbReference type="EMBL" id="KAH3695263.1"/>
    </source>
</evidence>
<feature type="region of interest" description="Disordered" evidence="1">
    <location>
        <begin position="66"/>
        <end position="94"/>
    </location>
</feature>
<dbReference type="Proteomes" id="UP000828390">
    <property type="component" value="Unassembled WGS sequence"/>
</dbReference>
<dbReference type="EMBL" id="JAIWYP010000016">
    <property type="protein sequence ID" value="KAH3695263.1"/>
    <property type="molecule type" value="Genomic_DNA"/>
</dbReference>
<proteinExistence type="predicted"/>
<feature type="region of interest" description="Disordered" evidence="1">
    <location>
        <begin position="1"/>
        <end position="39"/>
    </location>
</feature>
<evidence type="ECO:0000256" key="1">
    <source>
        <dbReference type="SAM" id="MobiDB-lite"/>
    </source>
</evidence>
<name>A0A9D3Y7F1_DREPO</name>
<evidence type="ECO:0000313" key="3">
    <source>
        <dbReference type="Proteomes" id="UP000828390"/>
    </source>
</evidence>
<protein>
    <submittedName>
        <fullName evidence="2">Uncharacterized protein</fullName>
    </submittedName>
</protein>
<gene>
    <name evidence="2" type="ORF">DPMN_082720</name>
</gene>
<feature type="compositionally biased region" description="Basic and acidic residues" evidence="1">
    <location>
        <begin position="1"/>
        <end position="23"/>
    </location>
</feature>
<reference evidence="2" key="2">
    <citation type="submission" date="2020-11" db="EMBL/GenBank/DDBJ databases">
        <authorList>
            <person name="McCartney M.A."/>
            <person name="Auch B."/>
            <person name="Kono T."/>
            <person name="Mallez S."/>
            <person name="Becker A."/>
            <person name="Gohl D.M."/>
            <person name="Silverstein K.A.T."/>
            <person name="Koren S."/>
            <person name="Bechman K.B."/>
            <person name="Herman A."/>
            <person name="Abrahante J.E."/>
            <person name="Garbe J."/>
        </authorList>
    </citation>
    <scope>NUCLEOTIDE SEQUENCE</scope>
    <source>
        <strain evidence="2">Duluth1</strain>
        <tissue evidence="2">Whole animal</tissue>
    </source>
</reference>
<comment type="caution">
    <text evidence="2">The sequence shown here is derived from an EMBL/GenBank/DDBJ whole genome shotgun (WGS) entry which is preliminary data.</text>
</comment>
<organism evidence="2 3">
    <name type="scientific">Dreissena polymorpha</name>
    <name type="common">Zebra mussel</name>
    <name type="synonym">Mytilus polymorpha</name>
    <dbReference type="NCBI Taxonomy" id="45954"/>
    <lineage>
        <taxon>Eukaryota</taxon>
        <taxon>Metazoa</taxon>
        <taxon>Spiralia</taxon>
        <taxon>Lophotrochozoa</taxon>
        <taxon>Mollusca</taxon>
        <taxon>Bivalvia</taxon>
        <taxon>Autobranchia</taxon>
        <taxon>Heteroconchia</taxon>
        <taxon>Euheterodonta</taxon>
        <taxon>Imparidentia</taxon>
        <taxon>Neoheterodontei</taxon>
        <taxon>Myida</taxon>
        <taxon>Dreissenoidea</taxon>
        <taxon>Dreissenidae</taxon>
        <taxon>Dreissena</taxon>
    </lineage>
</organism>
<keyword evidence="3" id="KW-1185">Reference proteome</keyword>